<dbReference type="PRINTS" id="PR00464">
    <property type="entry name" value="EP450II"/>
</dbReference>
<evidence type="ECO:0000256" key="4">
    <source>
        <dbReference type="ARBA" id="ARBA00010617"/>
    </source>
</evidence>
<accession>A0ABQ7PPH8</accession>
<dbReference type="Pfam" id="PF00067">
    <property type="entry name" value="p450"/>
    <property type="match status" value="1"/>
</dbReference>
<evidence type="ECO:0000256" key="11">
    <source>
        <dbReference type="ARBA" id="ARBA00023004"/>
    </source>
</evidence>
<comment type="caution">
    <text evidence="16">The sequence shown here is derived from an EMBL/GenBank/DDBJ whole genome shotgun (WGS) entry which is preliminary data.</text>
</comment>
<dbReference type="InterPro" id="IPR002402">
    <property type="entry name" value="Cyt_P450_E_grp-II"/>
</dbReference>
<reference evidence="16 17" key="1">
    <citation type="submission" date="2021-06" db="EMBL/GenBank/DDBJ databases">
        <title>A haploid diamondback moth (Plutella xylostella L.) genome assembly resolves 31 chromosomes and identifies a diamide resistance mutation.</title>
        <authorList>
            <person name="Ward C.M."/>
            <person name="Perry K.D."/>
            <person name="Baker G."/>
            <person name="Powis K."/>
            <person name="Heckel D.G."/>
            <person name="Baxter S.W."/>
        </authorList>
    </citation>
    <scope>NUCLEOTIDE SEQUENCE [LARGE SCALE GENOMIC DNA]</scope>
    <source>
        <strain evidence="16 17">LV</strain>
        <tissue evidence="16">Single pupa</tissue>
    </source>
</reference>
<evidence type="ECO:0000256" key="1">
    <source>
        <dbReference type="ARBA" id="ARBA00001971"/>
    </source>
</evidence>
<keyword evidence="11" id="KW-0408">Iron</keyword>
<dbReference type="EC" id="1.14.14.1" evidence="5"/>
<evidence type="ECO:0000313" key="17">
    <source>
        <dbReference type="Proteomes" id="UP000823941"/>
    </source>
</evidence>
<dbReference type="PANTHER" id="PTHR24292:SF54">
    <property type="entry name" value="CYP9F3-RELATED"/>
    <property type="match status" value="1"/>
</dbReference>
<keyword evidence="7" id="KW-0479">Metal-binding</keyword>
<evidence type="ECO:0000256" key="3">
    <source>
        <dbReference type="ARBA" id="ARBA00004406"/>
    </source>
</evidence>
<evidence type="ECO:0000256" key="5">
    <source>
        <dbReference type="ARBA" id="ARBA00012109"/>
    </source>
</evidence>
<gene>
    <name evidence="16" type="ORF">JYU34_022715</name>
</gene>
<dbReference type="InterPro" id="IPR001128">
    <property type="entry name" value="Cyt_P450"/>
</dbReference>
<keyword evidence="10" id="KW-0560">Oxidoreductase</keyword>
<keyword evidence="9" id="KW-0492">Microsome</keyword>
<keyword evidence="17" id="KW-1185">Reference proteome</keyword>
<evidence type="ECO:0000256" key="12">
    <source>
        <dbReference type="ARBA" id="ARBA00023033"/>
    </source>
</evidence>
<evidence type="ECO:0000313" key="16">
    <source>
        <dbReference type="EMBL" id="KAG7294901.1"/>
    </source>
</evidence>
<organism evidence="16 17">
    <name type="scientific">Plutella xylostella</name>
    <name type="common">Diamondback moth</name>
    <name type="synonym">Plutella maculipennis</name>
    <dbReference type="NCBI Taxonomy" id="51655"/>
    <lineage>
        <taxon>Eukaryota</taxon>
        <taxon>Metazoa</taxon>
        <taxon>Ecdysozoa</taxon>
        <taxon>Arthropoda</taxon>
        <taxon>Hexapoda</taxon>
        <taxon>Insecta</taxon>
        <taxon>Pterygota</taxon>
        <taxon>Neoptera</taxon>
        <taxon>Endopterygota</taxon>
        <taxon>Lepidoptera</taxon>
        <taxon>Glossata</taxon>
        <taxon>Ditrysia</taxon>
        <taxon>Yponomeutoidea</taxon>
        <taxon>Plutellidae</taxon>
        <taxon>Plutella</taxon>
    </lineage>
</organism>
<comment type="similarity">
    <text evidence="4">Belongs to the cytochrome P450 family.</text>
</comment>
<comment type="subcellular location">
    <subcellularLocation>
        <location evidence="3">Endoplasmic reticulum membrane</location>
        <topology evidence="3">Peripheral membrane protein</topology>
    </subcellularLocation>
    <subcellularLocation>
        <location evidence="2">Microsome membrane</location>
        <topology evidence="2">Peripheral membrane protein</topology>
    </subcellularLocation>
</comment>
<evidence type="ECO:0000256" key="2">
    <source>
        <dbReference type="ARBA" id="ARBA00004174"/>
    </source>
</evidence>
<protein>
    <recommendedName>
        <fullName evidence="5">unspecific monooxygenase</fullName>
        <ecNumber evidence="5">1.14.14.1</ecNumber>
    </recommendedName>
</protein>
<dbReference type="SUPFAM" id="SSF48264">
    <property type="entry name" value="Cytochrome P450"/>
    <property type="match status" value="1"/>
</dbReference>
<feature type="region of interest" description="Disordered" evidence="15">
    <location>
        <begin position="434"/>
        <end position="467"/>
    </location>
</feature>
<evidence type="ECO:0000256" key="8">
    <source>
        <dbReference type="ARBA" id="ARBA00022824"/>
    </source>
</evidence>
<keyword evidence="12" id="KW-0503">Monooxygenase</keyword>
<feature type="region of interest" description="Disordered" evidence="15">
    <location>
        <begin position="277"/>
        <end position="296"/>
    </location>
</feature>
<dbReference type="Proteomes" id="UP000823941">
    <property type="component" value="Unassembled WGS sequence"/>
</dbReference>
<evidence type="ECO:0000256" key="13">
    <source>
        <dbReference type="ARBA" id="ARBA00023136"/>
    </source>
</evidence>
<dbReference type="InterPro" id="IPR036396">
    <property type="entry name" value="Cyt_P450_sf"/>
</dbReference>
<dbReference type="PANTHER" id="PTHR24292">
    <property type="entry name" value="CYTOCHROME P450"/>
    <property type="match status" value="1"/>
</dbReference>
<evidence type="ECO:0000256" key="9">
    <source>
        <dbReference type="ARBA" id="ARBA00022848"/>
    </source>
</evidence>
<dbReference type="InterPro" id="IPR050476">
    <property type="entry name" value="Insect_CytP450_Detox"/>
</dbReference>
<keyword evidence="8" id="KW-0256">Endoplasmic reticulum</keyword>
<comment type="catalytic activity">
    <reaction evidence="14">
        <text>an organic molecule + reduced [NADPH--hemoprotein reductase] + O2 = an alcohol + oxidized [NADPH--hemoprotein reductase] + H2O + H(+)</text>
        <dbReference type="Rhea" id="RHEA:17149"/>
        <dbReference type="Rhea" id="RHEA-COMP:11964"/>
        <dbReference type="Rhea" id="RHEA-COMP:11965"/>
        <dbReference type="ChEBI" id="CHEBI:15377"/>
        <dbReference type="ChEBI" id="CHEBI:15378"/>
        <dbReference type="ChEBI" id="CHEBI:15379"/>
        <dbReference type="ChEBI" id="CHEBI:30879"/>
        <dbReference type="ChEBI" id="CHEBI:57618"/>
        <dbReference type="ChEBI" id="CHEBI:58210"/>
        <dbReference type="ChEBI" id="CHEBI:142491"/>
        <dbReference type="EC" id="1.14.14.1"/>
    </reaction>
</comment>
<proteinExistence type="inferred from homology"/>
<evidence type="ECO:0000256" key="7">
    <source>
        <dbReference type="ARBA" id="ARBA00022723"/>
    </source>
</evidence>
<keyword evidence="13" id="KW-0472">Membrane</keyword>
<keyword evidence="6" id="KW-0349">Heme</keyword>
<dbReference type="Gene3D" id="1.10.630.10">
    <property type="entry name" value="Cytochrome P450"/>
    <property type="match status" value="1"/>
</dbReference>
<comment type="cofactor">
    <cofactor evidence="1">
        <name>heme</name>
        <dbReference type="ChEBI" id="CHEBI:30413"/>
    </cofactor>
</comment>
<evidence type="ECO:0000256" key="15">
    <source>
        <dbReference type="SAM" id="MobiDB-lite"/>
    </source>
</evidence>
<sequence>MWWFIVIFVTCLFYYSWQRLRYFSSRGVRTLPPFPFLGNLTAVTFGRENFVDAIAAGYNAFKDQRYFGLYQYHVPTLIPRDPELVRRLVVRDFAAFCDRGVHIPPDCDPLFGRNLIMLRGSKWRSMRASLSPAFSAARSRSMAPLMAECAAATMDYLRIHVETGKEIDTDKIVTAYVNDVIASCAFGFAVDSLQDPTNCIFRLGQTAVVQHTTQVMKFFGYENFPRVMKLLGVKIISTSDADKFAQLFKSALKSRREQQSQPRPDFIQTLVDAAQGKLKDKQEDPNNNEDSTNWTKKFSDDDLVAQAVLFYVAGFDTTANLINYFLYEMAVNPEVQRRLLAEIDEADKSGDLYEAVQGLQYLDMCVNGRSRHPRVATYLLHPPRRGLLAEPRPVRSRTLLPGEEVRDSPLHLHAVRKRPSALYWVPFRSAGCESVSGADPERFPSAAGRQDAAVATPAPDSVYTAAR</sequence>
<evidence type="ECO:0000256" key="10">
    <source>
        <dbReference type="ARBA" id="ARBA00023002"/>
    </source>
</evidence>
<evidence type="ECO:0000256" key="6">
    <source>
        <dbReference type="ARBA" id="ARBA00022617"/>
    </source>
</evidence>
<dbReference type="EMBL" id="JAHIBW010000090">
    <property type="protein sequence ID" value="KAG7294901.1"/>
    <property type="molecule type" value="Genomic_DNA"/>
</dbReference>
<name>A0ABQ7PPH8_PLUXY</name>
<evidence type="ECO:0000256" key="14">
    <source>
        <dbReference type="ARBA" id="ARBA00047827"/>
    </source>
</evidence>